<evidence type="ECO:0000313" key="2">
    <source>
        <dbReference type="Proteomes" id="UP001596417"/>
    </source>
</evidence>
<protein>
    <submittedName>
        <fullName evidence="1">60S ribosomal export protein NMD3</fullName>
    </submittedName>
</protein>
<accession>A0ABD5YXP9</accession>
<organism evidence="1 2">
    <name type="scientific">Halocatena marina</name>
    <dbReference type="NCBI Taxonomy" id="2934937"/>
    <lineage>
        <taxon>Archaea</taxon>
        <taxon>Methanobacteriati</taxon>
        <taxon>Methanobacteriota</taxon>
        <taxon>Stenosarchaea group</taxon>
        <taxon>Halobacteria</taxon>
        <taxon>Halobacteriales</taxon>
        <taxon>Natronomonadaceae</taxon>
        <taxon>Halocatena</taxon>
    </lineage>
</organism>
<dbReference type="AlphaFoldDB" id="A0ABD5YXP9"/>
<name>A0ABD5YXP9_9EURY</name>
<sequence>MADKITVTGLPRCLNCGFEAPLDGGEWNSAEVPPLGDLTRCPECGSTNIRGQW</sequence>
<dbReference type="Proteomes" id="UP001596417">
    <property type="component" value="Unassembled WGS sequence"/>
</dbReference>
<dbReference type="GeneID" id="76201049"/>
<gene>
    <name evidence="1" type="ORF">ACFQL7_16975</name>
</gene>
<evidence type="ECO:0000313" key="1">
    <source>
        <dbReference type="EMBL" id="MFC7191325.1"/>
    </source>
</evidence>
<keyword evidence="2" id="KW-1185">Reference proteome</keyword>
<dbReference type="EMBL" id="JBHTAX010000001">
    <property type="protein sequence ID" value="MFC7191325.1"/>
    <property type="molecule type" value="Genomic_DNA"/>
</dbReference>
<comment type="caution">
    <text evidence="1">The sequence shown here is derived from an EMBL/GenBank/DDBJ whole genome shotgun (WGS) entry which is preliminary data.</text>
</comment>
<dbReference type="RefSeq" id="WP_248908910.1">
    <property type="nucleotide sequence ID" value="NZ_CP109979.1"/>
</dbReference>
<reference evidence="1 2" key="1">
    <citation type="journal article" date="2019" name="Int. J. Syst. Evol. Microbiol.">
        <title>The Global Catalogue of Microorganisms (GCM) 10K type strain sequencing project: providing services to taxonomists for standard genome sequencing and annotation.</title>
        <authorList>
            <consortium name="The Broad Institute Genomics Platform"/>
            <consortium name="The Broad Institute Genome Sequencing Center for Infectious Disease"/>
            <person name="Wu L."/>
            <person name="Ma J."/>
        </authorList>
    </citation>
    <scope>NUCLEOTIDE SEQUENCE [LARGE SCALE GENOMIC DNA]</scope>
    <source>
        <strain evidence="1 2">RDMS1</strain>
    </source>
</reference>
<proteinExistence type="predicted"/>